<evidence type="ECO:0000313" key="2">
    <source>
        <dbReference type="Proteomes" id="UP000202117"/>
    </source>
</evidence>
<evidence type="ECO:0000313" key="1">
    <source>
        <dbReference type="EMBL" id="ALO80919.1"/>
    </source>
</evidence>
<organism evidence="1 2">
    <name type="scientific">Enterococcus phage vB_EfaS_IME196</name>
    <dbReference type="NCBI Taxonomy" id="1747289"/>
    <lineage>
        <taxon>Viruses</taxon>
        <taxon>Duplodnaviria</taxon>
        <taxon>Heunggongvirae</taxon>
        <taxon>Uroviricota</taxon>
        <taxon>Caudoviricetes</taxon>
        <taxon>Efquatrovirus</taxon>
        <taxon>Efquatrovirus IME196</taxon>
    </lineage>
</organism>
<reference evidence="1 2" key="1">
    <citation type="submission" date="2015-10" db="EMBL/GenBank/DDBJ databases">
        <authorList>
            <person name="Gilbert D.G."/>
        </authorList>
    </citation>
    <scope>NUCLEOTIDE SEQUENCE [LARGE SCALE GENOMIC DNA]</scope>
</reference>
<proteinExistence type="predicted"/>
<dbReference type="KEGG" id="vg:26643023"/>
<dbReference type="Proteomes" id="UP000202117">
    <property type="component" value="Segment"/>
</dbReference>
<sequence>MKEYEIIYRKKWEDYPEFEQVFAEVDYDAVVEFFKYCKETKGYAPSDIEIIKLEAV</sequence>
<accession>A0A0S2MY93</accession>
<name>A0A0S2MY93_9CAUD</name>
<dbReference type="EMBL" id="KT932701">
    <property type="protein sequence ID" value="ALO80919.1"/>
    <property type="molecule type" value="Genomic_DNA"/>
</dbReference>
<dbReference type="RefSeq" id="YP_009216638.1">
    <property type="nucleotide sequence ID" value="NC_028990.1"/>
</dbReference>
<dbReference type="GeneID" id="26643023"/>
<protein>
    <submittedName>
        <fullName evidence="1">Uncharacterized protein</fullName>
    </submittedName>
</protein>
<keyword evidence="2" id="KW-1185">Reference proteome</keyword>